<dbReference type="SUPFAM" id="SSF53613">
    <property type="entry name" value="Ribokinase-like"/>
    <property type="match status" value="1"/>
</dbReference>
<evidence type="ECO:0000256" key="5">
    <source>
        <dbReference type="ARBA" id="ARBA00022842"/>
    </source>
</evidence>
<dbReference type="Gene3D" id="3.30.1110.20">
    <property type="match status" value="1"/>
</dbReference>
<evidence type="ECO:0000256" key="6">
    <source>
        <dbReference type="ARBA" id="ARBA00023152"/>
    </source>
</evidence>
<dbReference type="EC" id="2.7.1.146" evidence="7"/>
<keyword evidence="2 7" id="KW-0808">Transferase</keyword>
<dbReference type="AlphaFoldDB" id="A0A841RAX7"/>
<keyword evidence="8" id="KW-1185">Reference proteome</keyword>
<evidence type="ECO:0000256" key="4">
    <source>
        <dbReference type="ARBA" id="ARBA00022777"/>
    </source>
</evidence>
<accession>A0A841RAX7</accession>
<dbReference type="InterPro" id="IPR007666">
    <property type="entry name" value="ADP_PFK/GK"/>
</dbReference>
<evidence type="ECO:0000313" key="8">
    <source>
        <dbReference type="Proteomes" id="UP000587760"/>
    </source>
</evidence>
<gene>
    <name evidence="7" type="ORF">HNR50_004244</name>
</gene>
<dbReference type="InterPro" id="IPR029056">
    <property type="entry name" value="Ribokinase-like"/>
</dbReference>
<dbReference type="PANTHER" id="PTHR21208">
    <property type="entry name" value="ADP-DEPENDENT GLUCOKINASE"/>
    <property type="match status" value="1"/>
</dbReference>
<evidence type="ECO:0000313" key="7">
    <source>
        <dbReference type="EMBL" id="MBB6482544.1"/>
    </source>
</evidence>
<evidence type="ECO:0000256" key="3">
    <source>
        <dbReference type="ARBA" id="ARBA00022723"/>
    </source>
</evidence>
<dbReference type="Proteomes" id="UP000587760">
    <property type="component" value="Unassembled WGS sequence"/>
</dbReference>
<comment type="caution">
    <text evidence="7">The sequence shown here is derived from an EMBL/GenBank/DDBJ whole genome shotgun (WGS) entry which is preliminary data.</text>
</comment>
<dbReference type="GO" id="GO:0043844">
    <property type="term" value="F:ADP-specific phosphofructokinase activity"/>
    <property type="evidence" value="ECO:0007669"/>
    <property type="project" value="UniProtKB-EC"/>
</dbReference>
<dbReference type="GO" id="GO:0046872">
    <property type="term" value="F:metal ion binding"/>
    <property type="evidence" value="ECO:0007669"/>
    <property type="project" value="UniProtKB-KW"/>
</dbReference>
<proteinExistence type="predicted"/>
<dbReference type="GO" id="GO:0043843">
    <property type="term" value="F:ADP-specific glucokinase activity"/>
    <property type="evidence" value="ECO:0007669"/>
    <property type="project" value="UniProtKB-EC"/>
</dbReference>
<keyword evidence="3" id="KW-0479">Metal-binding</keyword>
<dbReference type="Pfam" id="PF04587">
    <property type="entry name" value="ADP_PFK_GK"/>
    <property type="match status" value="1"/>
</dbReference>
<dbReference type="GO" id="GO:0006096">
    <property type="term" value="P:glycolytic process"/>
    <property type="evidence" value="ECO:0007669"/>
    <property type="project" value="UniProtKB-KW"/>
</dbReference>
<dbReference type="EC" id="2.7.1.147" evidence="7"/>
<dbReference type="PANTHER" id="PTHR21208:SF1">
    <property type="entry name" value="ADP-DEPENDENT GLUCOKINASE"/>
    <property type="match status" value="1"/>
</dbReference>
<keyword evidence="5" id="KW-0460">Magnesium</keyword>
<dbReference type="Gene3D" id="3.40.1190.20">
    <property type="match status" value="1"/>
</dbReference>
<keyword evidence="4 7" id="KW-0418">Kinase</keyword>
<keyword evidence="6" id="KW-0324">Glycolysis</keyword>
<organism evidence="7 8">
    <name type="scientific">Spirochaeta isovalerica</name>
    <dbReference type="NCBI Taxonomy" id="150"/>
    <lineage>
        <taxon>Bacteria</taxon>
        <taxon>Pseudomonadati</taxon>
        <taxon>Spirochaetota</taxon>
        <taxon>Spirochaetia</taxon>
        <taxon>Spirochaetales</taxon>
        <taxon>Spirochaetaceae</taxon>
        <taxon>Spirochaeta</taxon>
    </lineage>
</organism>
<evidence type="ECO:0000256" key="1">
    <source>
        <dbReference type="ARBA" id="ARBA00022490"/>
    </source>
</evidence>
<dbReference type="RefSeq" id="WP_184748780.1">
    <property type="nucleotide sequence ID" value="NZ_JACHGJ010000013.1"/>
</dbReference>
<name>A0A841RAX7_9SPIO</name>
<keyword evidence="1" id="KW-0963">Cytoplasm</keyword>
<dbReference type="PROSITE" id="PS51255">
    <property type="entry name" value="ADPK"/>
    <property type="match status" value="1"/>
</dbReference>
<reference evidence="7 8" key="1">
    <citation type="submission" date="2020-08" db="EMBL/GenBank/DDBJ databases">
        <title>Genomic Encyclopedia of Type Strains, Phase IV (KMG-IV): sequencing the most valuable type-strain genomes for metagenomic binning, comparative biology and taxonomic classification.</title>
        <authorList>
            <person name="Goeker M."/>
        </authorList>
    </citation>
    <scope>NUCLEOTIDE SEQUENCE [LARGE SCALE GENOMIC DNA]</scope>
    <source>
        <strain evidence="7 8">DSM 2461</strain>
    </source>
</reference>
<protein>
    <submittedName>
        <fullName evidence="7">ADP-dependent phosphofructokinase/glucokinase</fullName>
        <ecNumber evidence="7">2.7.1.146</ecNumber>
        <ecNumber evidence="7">2.7.1.147</ecNumber>
    </submittedName>
</protein>
<dbReference type="EMBL" id="JACHGJ010000013">
    <property type="protein sequence ID" value="MBB6482544.1"/>
    <property type="molecule type" value="Genomic_DNA"/>
</dbReference>
<sequence length="477" mass="52383">MSNQSHKDSWKKNYSTAPAQLEKMSKIKGLISAFNANIDAVIKISGKKIGEIIASESLDPVALLKEGETSINSKEDSIRGIIKCFAGGIAEEWLIEDEKVYGWLNDTIGYDQLQMGGQGGIVANAMAVCGVDPVYVHCASLPEEQGKLFLDLPNLVSVDGAGNVKKAYEISRKDLPLIHWIIEFDKGDTLDLGGKTITCPKSNRFIATYDPLNFKLDIDKPFAELFNKGKDPFEYIILSGYQMLKENLEGGEKGLDRIDESIEIVEKWRKAAAMDHILHFEVASTQDKVIRKNLLDKLAVRSDSLGFNERELIDMLEVIGEEELASICDKKTTSSNLFKGMLKVYEYTKCPRLQLHMFGLYVTLQKKGFSVTPEQNRNGMQLAAVIAAAKAGTGAINSKDVLMWAAGREVSDTGLGELKSLSEEVAELFGSNDMLNTGIFENDDLEIIAVPTILIDNPVTLVGMGDTISSISLVGAR</sequence>
<evidence type="ECO:0000256" key="2">
    <source>
        <dbReference type="ARBA" id="ARBA00022679"/>
    </source>
</evidence>